<protein>
    <recommendedName>
        <fullName evidence="5">Putative glutamate--cysteine ligase 2</fullName>
        <ecNumber evidence="5">6.3.2.2</ecNumber>
    </recommendedName>
    <alternativeName>
        <fullName evidence="5">Gamma-glutamylcysteine synthetase 2</fullName>
        <shortName evidence="5">GCS 2</shortName>
        <shortName evidence="5">Gamma-GCS 2</shortName>
    </alternativeName>
</protein>
<comment type="catalytic activity">
    <reaction evidence="4 5">
        <text>L-cysteine + L-glutamate + ATP = gamma-L-glutamyl-L-cysteine + ADP + phosphate + H(+)</text>
        <dbReference type="Rhea" id="RHEA:13285"/>
        <dbReference type="ChEBI" id="CHEBI:15378"/>
        <dbReference type="ChEBI" id="CHEBI:29985"/>
        <dbReference type="ChEBI" id="CHEBI:30616"/>
        <dbReference type="ChEBI" id="CHEBI:35235"/>
        <dbReference type="ChEBI" id="CHEBI:43474"/>
        <dbReference type="ChEBI" id="CHEBI:58173"/>
        <dbReference type="ChEBI" id="CHEBI:456216"/>
        <dbReference type="EC" id="6.3.2.2"/>
    </reaction>
</comment>
<dbReference type="STRING" id="307121.GA0070620_5452"/>
<dbReference type="NCBIfam" id="TIGR02050">
    <property type="entry name" value="gshA_cyan_rel"/>
    <property type="match status" value="1"/>
</dbReference>
<evidence type="ECO:0000256" key="2">
    <source>
        <dbReference type="ARBA" id="ARBA00022741"/>
    </source>
</evidence>
<dbReference type="EC" id="6.3.2.2" evidence="5"/>
<organism evidence="6 7">
    <name type="scientific">Micromonospora krabiensis</name>
    <dbReference type="NCBI Taxonomy" id="307121"/>
    <lineage>
        <taxon>Bacteria</taxon>
        <taxon>Bacillati</taxon>
        <taxon>Actinomycetota</taxon>
        <taxon>Actinomycetes</taxon>
        <taxon>Micromonosporales</taxon>
        <taxon>Micromonosporaceae</taxon>
        <taxon>Micromonospora</taxon>
    </lineage>
</organism>
<evidence type="ECO:0000256" key="4">
    <source>
        <dbReference type="ARBA" id="ARBA00048819"/>
    </source>
</evidence>
<dbReference type="Pfam" id="PF04107">
    <property type="entry name" value="GCS2"/>
    <property type="match status" value="1"/>
</dbReference>
<evidence type="ECO:0000256" key="5">
    <source>
        <dbReference type="HAMAP-Rule" id="MF_01609"/>
    </source>
</evidence>
<dbReference type="Gene3D" id="3.30.590.20">
    <property type="match status" value="1"/>
</dbReference>
<dbReference type="NCBIfam" id="NF010041">
    <property type="entry name" value="PRK13517.1-1"/>
    <property type="match status" value="1"/>
</dbReference>
<comment type="similarity">
    <text evidence="5">Belongs to the glutamate--cysteine ligase type 2 family. YbdK subfamily.</text>
</comment>
<dbReference type="GO" id="GO:0005524">
    <property type="term" value="F:ATP binding"/>
    <property type="evidence" value="ECO:0007669"/>
    <property type="project" value="UniProtKB-KW"/>
</dbReference>
<dbReference type="InterPro" id="IPR014746">
    <property type="entry name" value="Gln_synth/guanido_kin_cat_dom"/>
</dbReference>
<evidence type="ECO:0000256" key="1">
    <source>
        <dbReference type="ARBA" id="ARBA00022598"/>
    </source>
</evidence>
<dbReference type="SUPFAM" id="SSF55931">
    <property type="entry name" value="Glutamine synthetase/guanido kinase"/>
    <property type="match status" value="1"/>
</dbReference>
<proteinExistence type="inferred from homology"/>
<name>A0A1C3NBE2_9ACTN</name>
<dbReference type="GO" id="GO:0004357">
    <property type="term" value="F:glutamate-cysteine ligase activity"/>
    <property type="evidence" value="ECO:0007669"/>
    <property type="project" value="UniProtKB-EC"/>
</dbReference>
<keyword evidence="3 5" id="KW-0067">ATP-binding</keyword>
<dbReference type="GO" id="GO:0042398">
    <property type="term" value="P:modified amino acid biosynthetic process"/>
    <property type="evidence" value="ECO:0007669"/>
    <property type="project" value="InterPro"/>
</dbReference>
<keyword evidence="2 5" id="KW-0547">Nucleotide-binding</keyword>
<evidence type="ECO:0000313" key="7">
    <source>
        <dbReference type="Proteomes" id="UP000199393"/>
    </source>
</evidence>
<sequence length="381" mass="41491">MMVMTGQLVEAPSGAADGTNLLTVGVEEEFLLVDPHTGAAVPAVDLVLEQVPAELRGQVEREFQTSQIEIGTPPGLELRSIRHSLGVLRGALAEAAERAGVRLLAIGTGPVDGPVPPVVDKPRFDRMIERFRLLVPGPGNNGMHVHVGIPDAETGVQVLNHVRPWLPTLHALTANSPFAKGEDTGYASWRSVEWERWPSVAPTPYLESHEHYQRLIRQLISSGVMLDEGMLYWYARLSAKYPTVELRIGDVCPSVDDAVLVAALVRALVATAIDDIAAGRPAIRTDHHLLVAAHWRAAHDGLEGDGVDLTTGEVRPAWELLDRFVERVRPAIEQHGDWDEVNDLLSGLRRHGSGAARQRAVFARGGRLADVVQDVARQTRG</sequence>
<dbReference type="HAMAP" id="MF_01609">
    <property type="entry name" value="Glu_cys_ligase_2"/>
    <property type="match status" value="1"/>
</dbReference>
<accession>A0A1C3NBE2</accession>
<keyword evidence="7" id="KW-1185">Reference proteome</keyword>
<reference evidence="7" key="1">
    <citation type="submission" date="2016-06" db="EMBL/GenBank/DDBJ databases">
        <authorList>
            <person name="Varghese N."/>
        </authorList>
    </citation>
    <scope>NUCLEOTIDE SEQUENCE [LARGE SCALE GENOMIC DNA]</scope>
    <source>
        <strain evidence="7">DSM 45344</strain>
    </source>
</reference>
<dbReference type="PANTHER" id="PTHR36510:SF1">
    <property type="entry name" value="GLUTAMATE--CYSTEINE LIGASE 2-RELATED"/>
    <property type="match status" value="1"/>
</dbReference>
<dbReference type="PANTHER" id="PTHR36510">
    <property type="entry name" value="GLUTAMATE--CYSTEINE LIGASE 2-RELATED"/>
    <property type="match status" value="1"/>
</dbReference>
<dbReference type="InterPro" id="IPR006336">
    <property type="entry name" value="GCS2"/>
</dbReference>
<dbReference type="InterPro" id="IPR011793">
    <property type="entry name" value="YbdK"/>
</dbReference>
<dbReference type="AlphaFoldDB" id="A0A1C3NBE2"/>
<dbReference type="Proteomes" id="UP000199393">
    <property type="component" value="Chromosome I"/>
</dbReference>
<dbReference type="InterPro" id="IPR050141">
    <property type="entry name" value="GCL_type2/YbdK_subfam"/>
</dbReference>
<keyword evidence="1 5" id="KW-0436">Ligase</keyword>
<gene>
    <name evidence="6" type="ORF">GA0070620_5452</name>
</gene>
<comment type="function">
    <text evidence="5">ATP-dependent carboxylate-amine ligase which exhibits weak glutamate--cysteine ligase activity.</text>
</comment>
<evidence type="ECO:0000313" key="6">
    <source>
        <dbReference type="EMBL" id="SBV29869.1"/>
    </source>
</evidence>
<dbReference type="PATRIC" id="fig|307121.4.peg.5554"/>
<evidence type="ECO:0000256" key="3">
    <source>
        <dbReference type="ARBA" id="ARBA00022840"/>
    </source>
</evidence>
<dbReference type="EMBL" id="LT598496">
    <property type="protein sequence ID" value="SBV29869.1"/>
    <property type="molecule type" value="Genomic_DNA"/>
</dbReference>